<dbReference type="SUPFAM" id="SSF54523">
    <property type="entry name" value="Pili subunits"/>
    <property type="match status" value="1"/>
</dbReference>
<dbReference type="Gene3D" id="3.30.700.10">
    <property type="entry name" value="Glycoprotein, Type 4 Pilin"/>
    <property type="match status" value="1"/>
</dbReference>
<dbReference type="PROSITE" id="PS00409">
    <property type="entry name" value="PROKAR_NTER_METHYL"/>
    <property type="match status" value="1"/>
</dbReference>
<keyword evidence="1" id="KW-1133">Transmembrane helix</keyword>
<evidence type="ECO:0000313" key="3">
    <source>
        <dbReference type="Proteomes" id="UP000007013"/>
    </source>
</evidence>
<dbReference type="KEGG" id="ote:Oter_3736"/>
<keyword evidence="1" id="KW-0812">Transmembrane</keyword>
<dbReference type="EMBL" id="CP001032">
    <property type="protein sequence ID" value="ACB77011.1"/>
    <property type="molecule type" value="Genomic_DNA"/>
</dbReference>
<evidence type="ECO:0000256" key="1">
    <source>
        <dbReference type="SAM" id="Phobius"/>
    </source>
</evidence>
<keyword evidence="1" id="KW-0472">Membrane</keyword>
<organism evidence="2 3">
    <name type="scientific">Opitutus terrae (strain DSM 11246 / JCM 15787 / PB90-1)</name>
    <dbReference type="NCBI Taxonomy" id="452637"/>
    <lineage>
        <taxon>Bacteria</taxon>
        <taxon>Pseudomonadati</taxon>
        <taxon>Verrucomicrobiota</taxon>
        <taxon>Opitutia</taxon>
        <taxon>Opitutales</taxon>
        <taxon>Opitutaceae</taxon>
        <taxon>Opitutus</taxon>
    </lineage>
</organism>
<evidence type="ECO:0000313" key="2">
    <source>
        <dbReference type="EMBL" id="ACB77011.1"/>
    </source>
</evidence>
<evidence type="ECO:0008006" key="4">
    <source>
        <dbReference type="Google" id="ProtNLM"/>
    </source>
</evidence>
<dbReference type="InterPro" id="IPR012902">
    <property type="entry name" value="N_methyl_site"/>
</dbReference>
<dbReference type="NCBIfam" id="TIGR02532">
    <property type="entry name" value="IV_pilin_GFxxxE"/>
    <property type="match status" value="1"/>
</dbReference>
<dbReference type="Pfam" id="PF07963">
    <property type="entry name" value="N_methyl"/>
    <property type="match status" value="1"/>
</dbReference>
<reference evidence="2 3" key="1">
    <citation type="journal article" date="2011" name="J. Bacteriol.">
        <title>Genome sequence of the verrucomicrobium Opitutus terrae PB90-1, an abundant inhabitant of rice paddy soil ecosystems.</title>
        <authorList>
            <person name="van Passel M.W."/>
            <person name="Kant R."/>
            <person name="Palva A."/>
            <person name="Copeland A."/>
            <person name="Lucas S."/>
            <person name="Lapidus A."/>
            <person name="Glavina del Rio T."/>
            <person name="Pitluck S."/>
            <person name="Goltsman E."/>
            <person name="Clum A."/>
            <person name="Sun H."/>
            <person name="Schmutz J."/>
            <person name="Larimer F.W."/>
            <person name="Land M.L."/>
            <person name="Hauser L."/>
            <person name="Kyrpides N."/>
            <person name="Mikhailova N."/>
            <person name="Richardson P.P."/>
            <person name="Janssen P.H."/>
            <person name="de Vos W.M."/>
            <person name="Smidt H."/>
        </authorList>
    </citation>
    <scope>NUCLEOTIDE SEQUENCE [LARGE SCALE GENOMIC DNA]</scope>
    <source>
        <strain evidence="3">DSM 11246 / JCM 15787 / PB90-1</strain>
    </source>
</reference>
<name>B1ZYB3_OPITP</name>
<dbReference type="RefSeq" id="WP_012376540.1">
    <property type="nucleotide sequence ID" value="NC_010571.1"/>
</dbReference>
<dbReference type="AlphaFoldDB" id="B1ZYB3"/>
<gene>
    <name evidence="2" type="ordered locus">Oter_3736</name>
</gene>
<keyword evidence="3" id="KW-1185">Reference proteome</keyword>
<dbReference type="STRING" id="452637.Oter_3736"/>
<dbReference type="HOGENOM" id="CLU_1260388_0_0_0"/>
<proteinExistence type="predicted"/>
<dbReference type="eggNOG" id="COG2165">
    <property type="taxonomic scope" value="Bacteria"/>
</dbReference>
<dbReference type="InterPro" id="IPR045584">
    <property type="entry name" value="Pilin-like"/>
</dbReference>
<accession>B1ZYB3</accession>
<dbReference type="PANTHER" id="PTHR30093">
    <property type="entry name" value="GENERAL SECRETION PATHWAY PROTEIN G"/>
    <property type="match status" value="1"/>
</dbReference>
<feature type="transmembrane region" description="Helical" evidence="1">
    <location>
        <begin position="27"/>
        <end position="48"/>
    </location>
</feature>
<sequence length="219" mass="23237">MTVAVPVCGWAPSRSRATAEGFTLLELLAVVAIIGVLAAILIPTVNAARVSAHKARTRVQFNQWSTAIELFRSEYGHYPVFAGANLVNAGADGAEHVFHDTLAGRRRDGTPLTSGSTALAQNPKRIAFHGFPEAEFAAPDAHAPQLLCDPLGNTEIAVLVDRNLDGVIDATDFGTLPLVRGLRPDESVFPAAGVRAGVVFYATLPGATAERPEFVLSWK</sequence>
<protein>
    <recommendedName>
        <fullName evidence="4">Prepilin-type N-terminal cleavage/methylation domain-containing protein</fullName>
    </recommendedName>
</protein>
<dbReference type="Proteomes" id="UP000007013">
    <property type="component" value="Chromosome"/>
</dbReference>